<dbReference type="InterPro" id="IPR003451">
    <property type="entry name" value="LytB/IspH"/>
</dbReference>
<evidence type="ECO:0000313" key="8">
    <source>
        <dbReference type="EMBL" id="OOP94695.1"/>
    </source>
</evidence>
<dbReference type="PANTHER" id="PTHR30426:SF0">
    <property type="entry name" value="4-HYDROXY-3-METHYLBUT-2-ENYL DIPHOSPHATE REDUCTASE"/>
    <property type="match status" value="1"/>
</dbReference>
<evidence type="ECO:0000313" key="30">
    <source>
        <dbReference type="Proteomes" id="UP000318399"/>
    </source>
</evidence>
<feature type="binding site" evidence="5">
    <location>
        <position position="120"/>
    </location>
    <ligand>
        <name>isopentenyl diphosphate</name>
        <dbReference type="ChEBI" id="CHEBI:128769"/>
    </ligand>
</feature>
<evidence type="ECO:0000313" key="23">
    <source>
        <dbReference type="Proteomes" id="UP000220907"/>
    </source>
</evidence>
<dbReference type="EC" id="1.17.7.4" evidence="5"/>
<gene>
    <name evidence="5 17" type="primary">ispH</name>
    <name evidence="6" type="ORF">AA973_04665</name>
    <name evidence="8" type="ORF">B0X41_06745</name>
    <name evidence="9" type="ORF">B0X56_06965</name>
    <name evidence="10" type="ORF">B0X64_09470</name>
    <name evidence="11" type="ORF">BB432_04035</name>
    <name evidence="12" type="ORF">BB468_05715</name>
    <name evidence="17" type="ORF">BCM300_01521</name>
    <name evidence="13" type="ORF">C2R72_06975</name>
    <name evidence="14" type="ORF">DD751_02945</name>
    <name evidence="16" type="ORF">EC518_00850</name>
    <name evidence="15" type="ORF">EGW01_02120</name>
    <name evidence="19" type="ORF">NCTC13094_00938</name>
    <name evidence="18" type="ORF">NCTC13338_00475</name>
    <name evidence="7" type="ORF">RGC53_06125</name>
</gene>
<evidence type="ECO:0000256" key="1">
    <source>
        <dbReference type="ARBA" id="ARBA00022485"/>
    </source>
</evidence>
<dbReference type="PATRIC" id="fig|210.1916.peg.986"/>
<reference evidence="6 20" key="1">
    <citation type="submission" date="2014-04" db="EMBL/GenBank/DDBJ databases">
        <title>Detecting global and local adaptation in a worldwide sample of Helicobacter pylori genomes.</title>
        <authorList>
            <person name="Montano V."/>
            <person name="Didelot X."/>
            <person name="Foll M."/>
            <person name="Linz B."/>
            <person name="Reinhardt R."/>
            <person name="Suerbaum S."/>
            <person name="Moodley Y."/>
            <person name="Jensen J.D."/>
        </authorList>
    </citation>
    <scope>NUCLEOTIDE SEQUENCE [LARGE SCALE GENOMIC DNA]</scope>
    <source>
        <strain evidence="6">AusabrJ05</strain>
        <strain evidence="20">ausabrJ05</strain>
    </source>
</reference>
<dbReference type="GO" id="GO:0051745">
    <property type="term" value="F:4-hydroxy-3-methylbut-2-enyl diphosphate reductase activity"/>
    <property type="evidence" value="ECO:0007669"/>
    <property type="project" value="UniProtKB-UniRule"/>
</dbReference>
<dbReference type="Proteomes" id="UP000220405">
    <property type="component" value="Unassembled WGS sequence"/>
</dbReference>
<evidence type="ECO:0000313" key="27">
    <source>
        <dbReference type="Proteomes" id="UP000267086"/>
    </source>
</evidence>
<evidence type="ECO:0000313" key="32">
    <source>
        <dbReference type="Proteomes" id="UP000319650"/>
    </source>
</evidence>
<keyword evidence="5 15" id="KW-0560">Oxidoreductase</keyword>
<dbReference type="Proteomes" id="UP000267086">
    <property type="component" value="Unassembled WGS sequence"/>
</dbReference>
<feature type="binding site" evidence="5">
    <location>
        <position position="214"/>
    </location>
    <ligand>
        <name>(2E)-4-hydroxy-3-methylbut-2-enyl diphosphate</name>
        <dbReference type="ChEBI" id="CHEBI:128753"/>
    </ligand>
</feature>
<dbReference type="EMBL" id="UGHQ01000001">
    <property type="protein sequence ID" value="STO82372.1"/>
    <property type="molecule type" value="Genomic_DNA"/>
</dbReference>
<feature type="binding site" evidence="5">
    <location>
        <position position="214"/>
    </location>
    <ligand>
        <name>isopentenyl diphosphate</name>
        <dbReference type="ChEBI" id="CHEBI:128769"/>
    </ligand>
</feature>
<evidence type="ECO:0000313" key="11">
    <source>
        <dbReference type="EMBL" id="PDW46856.1"/>
    </source>
</evidence>
<dbReference type="EMBL" id="LT837687">
    <property type="protein sequence ID" value="SMA53484.1"/>
    <property type="molecule type" value="Genomic_DNA"/>
</dbReference>
<evidence type="ECO:0000313" key="24">
    <source>
        <dbReference type="Proteomes" id="UP000244700"/>
    </source>
</evidence>
<evidence type="ECO:0000313" key="17">
    <source>
        <dbReference type="EMBL" id="SMA53484.1"/>
    </source>
</evidence>
<reference evidence="25 26" key="8">
    <citation type="submission" date="2018-06" db="EMBL/GenBank/DDBJ databases">
        <authorList>
            <consortium name="Pathogen Informatics"/>
            <person name="Doyle S."/>
        </authorList>
    </citation>
    <scope>NUCLEOTIDE SEQUENCE [LARGE SCALE GENOMIC DNA]</scope>
    <source>
        <strain evidence="19 25">NCTC13094</strain>
        <strain evidence="18 26">NCTC13338</strain>
    </source>
</reference>
<reference evidence="14 27" key="7">
    <citation type="submission" date="2018-04" db="EMBL/GenBank/DDBJ databases">
        <title>Complete genome sequences of Helicobacter pylori.</title>
        <authorList>
            <person name="Palau M."/>
            <person name="Minana-Galbis D."/>
        </authorList>
    </citation>
    <scope>NUCLEOTIDE SEQUENCE [LARGE SCALE GENOMIC DNA]</scope>
    <source>
        <strain evidence="14 27">B712A</strain>
    </source>
</reference>
<evidence type="ECO:0000313" key="28">
    <source>
        <dbReference type="Proteomes" id="UP000275263"/>
    </source>
</evidence>
<reference evidence="17 21" key="2">
    <citation type="submission" date="2016-12" db="EMBL/GenBank/DDBJ databases">
        <authorList>
            <person name="Song W.-J."/>
            <person name="Kurnit D.M."/>
        </authorList>
    </citation>
    <scope>NUCLEOTIDE SEQUENCE [LARGE SCALE GENOMIC DNA]</scope>
    <source>
        <strain evidence="17">BCM-300</strain>
    </source>
</reference>
<dbReference type="HAMAP" id="MF_00191">
    <property type="entry name" value="IspH"/>
    <property type="match status" value="1"/>
</dbReference>
<evidence type="ECO:0000313" key="9">
    <source>
        <dbReference type="EMBL" id="OOQ15691.1"/>
    </source>
</evidence>
<reference evidence="7" key="11">
    <citation type="submission" date="2023-08" db="EMBL/GenBank/DDBJ databases">
        <title>First insite into the whole-genome sequence variations in clarithromycin resistant Helicobacter pylori clinical isolates in Russia.</title>
        <authorList>
            <person name="Starkova D.A."/>
            <person name="Svarval A.V."/>
            <person name="Polev D.E."/>
            <person name="Saitova A.T."/>
            <person name="Gladyshev N.S."/>
            <person name="Egorova S.A."/>
        </authorList>
    </citation>
    <scope>NUCLEOTIDE SEQUENCE</scope>
    <source>
        <strain evidence="7">HP96</strain>
    </source>
</reference>
<dbReference type="GO" id="GO:0016114">
    <property type="term" value="P:terpenoid biosynthetic process"/>
    <property type="evidence" value="ECO:0007669"/>
    <property type="project" value="UniProtKB-UniRule"/>
</dbReference>
<protein>
    <recommendedName>
        <fullName evidence="5">4-hydroxy-3-methylbut-2-enyl diphosphate reductase</fullName>
        <shortName evidence="5">HMBPP reductase</shortName>
        <ecNumber evidence="5">1.17.7.4</ecNumber>
    </recommendedName>
</protein>
<dbReference type="Proteomes" id="UP000254543">
    <property type="component" value="Unassembled WGS sequence"/>
</dbReference>
<feature type="binding site" evidence="5">
    <location>
        <position position="36"/>
    </location>
    <ligand>
        <name>dimethylallyl diphosphate</name>
        <dbReference type="ChEBI" id="CHEBI:57623"/>
    </ligand>
</feature>
<dbReference type="Proteomes" id="UP000319650">
    <property type="component" value="Unassembled WGS sequence"/>
</dbReference>
<dbReference type="Gene3D" id="3.40.50.11270">
    <property type="match status" value="1"/>
</dbReference>
<keyword evidence="1 5" id="KW-0004">4Fe-4S</keyword>
<dbReference type="EMBL" id="MUPN01000532">
    <property type="protein sequence ID" value="OOQ38283.1"/>
    <property type="molecule type" value="Genomic_DNA"/>
</dbReference>
<dbReference type="UniPathway" id="UPA00059">
    <property type="reaction ID" value="UER00105"/>
</dbReference>
<evidence type="ECO:0000313" key="25">
    <source>
        <dbReference type="Proteomes" id="UP000254195"/>
    </source>
</evidence>
<feature type="binding site" evidence="5">
    <location>
        <position position="12"/>
    </location>
    <ligand>
        <name>[4Fe-4S] cluster</name>
        <dbReference type="ChEBI" id="CHEBI:49883"/>
    </ligand>
</feature>
<dbReference type="GO" id="GO:0050992">
    <property type="term" value="P:dimethylallyl diphosphate biosynthetic process"/>
    <property type="evidence" value="ECO:0007669"/>
    <property type="project" value="UniProtKB-UniRule"/>
</dbReference>
<reference evidence="16 29" key="9">
    <citation type="submission" date="2018-11" db="EMBL/GenBank/DDBJ databases">
        <title>Genetic determinants and prediction of antibiotic resistance phenotypes in Helicobacter pylori.</title>
        <authorList>
            <person name="Wagner K."/>
        </authorList>
    </citation>
    <scope>NUCLEOTIDE SEQUENCE [LARGE SCALE GENOMIC DNA]</scope>
    <source>
        <strain evidence="16 29">ZH70</strain>
    </source>
</reference>
<feature type="binding site" evidence="5">
    <location>
        <position position="215"/>
    </location>
    <ligand>
        <name>(2E)-4-hydroxy-3-methylbut-2-enyl diphosphate</name>
        <dbReference type="ChEBI" id="CHEBI:128753"/>
    </ligand>
</feature>
<reference evidence="22 23" key="5">
    <citation type="journal article" date="2017" name="Gut Pathog.">
        <title>Phylogenomics of Colombian Helicobacter pylori isolates.</title>
        <authorList>
            <person name="Gutierrez-Escobar A.J."/>
            <person name="Trujillo E."/>
            <person name="Acevedo O."/>
            <person name="Bravo M.M."/>
        </authorList>
    </citation>
    <scope>NUCLEOTIDE SEQUENCE [LARGE SCALE GENOMIC DNA]</scope>
    <source>
        <strain evidence="12 22">2021</strain>
        <strain evidence="11 23">22151</strain>
    </source>
</reference>
<feature type="binding site" evidence="5">
    <location>
        <position position="70"/>
    </location>
    <ligand>
        <name>isopentenyl diphosphate</name>
        <dbReference type="ChEBI" id="CHEBI:128769"/>
    </ligand>
</feature>
<reference evidence="13 24" key="6">
    <citation type="submission" date="2018-01" db="EMBL/GenBank/DDBJ databases">
        <title>Helicobacter pylori genome-wide association study shows promise for predicting gastric cancer risk.</title>
        <authorList>
            <person name="Berthenet E."/>
            <person name="Yahara K."/>
            <person name="Thorell K."/>
            <person name="Pascoe B."/>
            <person name="Meric G."/>
            <person name="Mikhail J.M."/>
            <person name="Engstrand L."/>
            <person name="Enroth H."/>
            <person name="Burette A."/>
            <person name="Megraud F."/>
            <person name="Atherton J."/>
            <person name="Smith S."/>
            <person name="Wilkinson T.S."/>
            <person name="Hitchings M.D."/>
            <person name="Falush D."/>
            <person name="Sheppard S.K."/>
        </authorList>
    </citation>
    <scope>NUCLEOTIDE SEQUENCE [LARGE SCALE GENOMIC DNA]</scope>
    <source>
        <strain evidence="13 24">GIL237</strain>
    </source>
</reference>
<dbReference type="NCBIfam" id="NF002187">
    <property type="entry name" value="PRK01045.1-1"/>
    <property type="match status" value="1"/>
</dbReference>
<dbReference type="Proteomes" id="UP000244700">
    <property type="component" value="Unassembled WGS sequence"/>
</dbReference>
<dbReference type="Proteomes" id="UP001262343">
    <property type="component" value="Unassembled WGS sequence"/>
</dbReference>
<feature type="binding site" evidence="5">
    <location>
        <position position="70"/>
    </location>
    <ligand>
        <name>dimethylallyl diphosphate</name>
        <dbReference type="ChEBI" id="CHEBI:57623"/>
    </ligand>
</feature>
<feature type="binding site" evidence="5">
    <location>
        <position position="216"/>
    </location>
    <ligand>
        <name>isopentenyl diphosphate</name>
        <dbReference type="ChEBI" id="CHEBI:128769"/>
    </ligand>
</feature>
<dbReference type="Proteomes" id="UP000289022">
    <property type="component" value="Unassembled WGS sequence"/>
</dbReference>
<dbReference type="PANTHER" id="PTHR30426">
    <property type="entry name" value="4-HYDROXY-3-METHYLBUT-2-ENYL DIPHOSPHATE REDUCTASE"/>
    <property type="match status" value="1"/>
</dbReference>
<keyword evidence="2 5" id="KW-0479">Metal-binding</keyword>
<dbReference type="EMBL" id="JAVKQK010000019">
    <property type="protein sequence ID" value="MDU9790377.1"/>
    <property type="molecule type" value="Genomic_DNA"/>
</dbReference>
<dbReference type="Proteomes" id="UP000318633">
    <property type="component" value="Unassembled WGS sequence"/>
</dbReference>
<evidence type="ECO:0000313" key="21">
    <source>
        <dbReference type="Proteomes" id="UP000198366"/>
    </source>
</evidence>
<feature type="binding site" evidence="5">
    <location>
        <position position="258"/>
    </location>
    <ligand>
        <name>dimethylallyl diphosphate</name>
        <dbReference type="ChEBI" id="CHEBI:57623"/>
    </ligand>
</feature>
<feature type="binding site" evidence="5">
    <location>
        <position position="216"/>
    </location>
    <ligand>
        <name>dimethylallyl diphosphate</name>
        <dbReference type="ChEBI" id="CHEBI:57623"/>
    </ligand>
</feature>
<comment type="pathway">
    <text evidence="5">Isoprenoid biosynthesis; isopentenyl diphosphate biosynthesis via DXP pathway; isopentenyl diphosphate from 1-deoxy-D-xylulose 5-phosphate: step 6/6.</text>
</comment>
<organism evidence="15 28">
    <name type="scientific">Helicobacter pylori</name>
    <name type="common">Campylobacter pylori</name>
    <dbReference type="NCBI Taxonomy" id="210"/>
    <lineage>
        <taxon>Bacteria</taxon>
        <taxon>Pseudomonadati</taxon>
        <taxon>Campylobacterota</taxon>
        <taxon>Epsilonproteobacteria</taxon>
        <taxon>Campylobacterales</taxon>
        <taxon>Helicobacteraceae</taxon>
        <taxon>Helicobacter</taxon>
    </lineage>
</organism>
<reference evidence="15 28" key="4">
    <citation type="journal article" date="2017" name="Gut Pathog.">
        <title>Mycobacterium avium subsp. paratuberculosis and associated risk factors for inflammatory bowel disease in Iranian patients.</title>
        <authorList>
            <person name="Zamani S."/>
            <person name="Zali M.R."/>
            <person name="Aghdaei H.A."/>
            <person name="Sechi L.A."/>
            <person name="Niegowska M."/>
            <person name="Caggiu E."/>
            <person name="Keshavarz R."/>
            <person name="Mosavari N."/>
            <person name="Feizabadi M.M."/>
        </authorList>
    </citation>
    <scope>NUCLEOTIDE SEQUENCE [LARGE SCALE GENOMIC DNA]</scope>
    <source>
        <strain evidence="15 28">1057</strain>
    </source>
</reference>
<evidence type="ECO:0000313" key="20">
    <source>
        <dbReference type="Proteomes" id="UP000078049"/>
    </source>
</evidence>
<dbReference type="EMBL" id="RPFT01000003">
    <property type="protein sequence ID" value="RPF68686.1"/>
    <property type="molecule type" value="Genomic_DNA"/>
</dbReference>
<evidence type="ECO:0000313" key="13">
    <source>
        <dbReference type="EMBL" id="PUD74324.1"/>
    </source>
</evidence>
<comment type="catalytic activity">
    <reaction evidence="5">
        <text>isopentenyl diphosphate + 2 oxidized [2Fe-2S]-[ferredoxin] + H2O = (2E)-4-hydroxy-3-methylbut-2-enyl diphosphate + 2 reduced [2Fe-2S]-[ferredoxin] + 2 H(+)</text>
        <dbReference type="Rhea" id="RHEA:24488"/>
        <dbReference type="Rhea" id="RHEA-COMP:10000"/>
        <dbReference type="Rhea" id="RHEA-COMP:10001"/>
        <dbReference type="ChEBI" id="CHEBI:15377"/>
        <dbReference type="ChEBI" id="CHEBI:15378"/>
        <dbReference type="ChEBI" id="CHEBI:33737"/>
        <dbReference type="ChEBI" id="CHEBI:33738"/>
        <dbReference type="ChEBI" id="CHEBI:128753"/>
        <dbReference type="ChEBI" id="CHEBI:128769"/>
        <dbReference type="EC" id="1.17.7.4"/>
    </reaction>
</comment>
<evidence type="ECO:0000256" key="3">
    <source>
        <dbReference type="ARBA" id="ARBA00023004"/>
    </source>
</evidence>
<evidence type="ECO:0000313" key="7">
    <source>
        <dbReference type="EMBL" id="MDU9790377.1"/>
    </source>
</evidence>
<dbReference type="EMBL" id="MBGX01000036">
    <property type="protein sequence ID" value="PDW46856.1"/>
    <property type="molecule type" value="Genomic_DNA"/>
</dbReference>
<feature type="binding site" evidence="5">
    <location>
        <position position="92"/>
    </location>
    <ligand>
        <name>[4Fe-4S] cluster</name>
        <dbReference type="ChEBI" id="CHEBI:49883"/>
    </ligand>
</feature>
<evidence type="ECO:0000313" key="26">
    <source>
        <dbReference type="Proteomes" id="UP000254543"/>
    </source>
</evidence>
<keyword evidence="3 5" id="KW-0408">Iron</keyword>
<dbReference type="CDD" id="cd13944">
    <property type="entry name" value="lytB_ispH"/>
    <property type="match status" value="1"/>
</dbReference>
<dbReference type="NCBIfam" id="TIGR00216">
    <property type="entry name" value="ispH_lytB"/>
    <property type="match status" value="1"/>
</dbReference>
<comment type="cofactor">
    <cofactor evidence="5">
        <name>[4Fe-4S] cluster</name>
        <dbReference type="ChEBI" id="CHEBI:49883"/>
    </cofactor>
    <text evidence="5">Binds 1 [4Fe-4S] cluster per subunit.</text>
</comment>
<dbReference type="GO" id="GO:0051539">
    <property type="term" value="F:4 iron, 4 sulfur cluster binding"/>
    <property type="evidence" value="ECO:0007669"/>
    <property type="project" value="UniProtKB-UniRule"/>
</dbReference>
<feature type="binding site" evidence="5">
    <location>
        <position position="36"/>
    </location>
    <ligand>
        <name>isopentenyl diphosphate</name>
        <dbReference type="ChEBI" id="CHEBI:128769"/>
    </ligand>
</feature>
<accession>A0A024C9G5</accession>
<evidence type="ECO:0000313" key="31">
    <source>
        <dbReference type="Proteomes" id="UP000318633"/>
    </source>
</evidence>
<name>A0A024C9G5_HELPX</name>
<evidence type="ECO:0000313" key="10">
    <source>
        <dbReference type="EMBL" id="OOQ38283.1"/>
    </source>
</evidence>
<feature type="binding site" evidence="5">
    <location>
        <position position="215"/>
    </location>
    <ligand>
        <name>dimethylallyl diphosphate</name>
        <dbReference type="ChEBI" id="CHEBI:57623"/>
    </ligand>
</feature>
<feature type="binding site" evidence="5">
    <location>
        <position position="215"/>
    </location>
    <ligand>
        <name>isopentenyl diphosphate</name>
        <dbReference type="ChEBI" id="CHEBI:128769"/>
    </ligand>
</feature>
<dbReference type="GO" id="GO:0046872">
    <property type="term" value="F:metal ion binding"/>
    <property type="evidence" value="ECO:0007669"/>
    <property type="project" value="UniProtKB-KW"/>
</dbReference>
<comment type="similarity">
    <text evidence="5">Belongs to the IspH family.</text>
</comment>
<reference evidence="30 31" key="3">
    <citation type="journal article" date="2017" name="Front. Cell. Infect. Microbiol.">
        <title>Whole Genome Sequence and Phylogenetic Analysis Show Helicobacter pylori Strains from Latin America Have Followed a Unique Evolution Pathway.</title>
        <authorList>
            <person name="Munoz-Ramirez Z.Y."/>
            <person name="Mendez-Tenorio A."/>
            <person name="Kato I."/>
            <person name="Bravo M.M."/>
            <person name="Rizzato C."/>
            <person name="Thorell K."/>
            <person name="Torres R.C."/>
            <person name="Aviles-Jimenez F."/>
            <person name="Camorlinga M."/>
            <person name="Canzian F."/>
            <person name="Torres J."/>
        </authorList>
    </citation>
    <scope>NUCLEOTIDE SEQUENCE [LARGE SCALE GENOMIC DNA]</scope>
    <source>
        <strain evidence="8 30">CC26084</strain>
        <strain evidence="9 31">CG22371</strain>
        <strain evidence="10 32">CM22351</strain>
    </source>
</reference>
<dbReference type="EMBL" id="MUPB01000159">
    <property type="protein sequence ID" value="OOQ15691.1"/>
    <property type="molecule type" value="Genomic_DNA"/>
</dbReference>
<feature type="active site" description="Proton donor" evidence="5">
    <location>
        <position position="122"/>
    </location>
</feature>
<dbReference type="EMBL" id="QEGO01000005">
    <property type="protein sequence ID" value="RKV31581.1"/>
    <property type="molecule type" value="Genomic_DNA"/>
</dbReference>
<dbReference type="Proteomes" id="UP000078049">
    <property type="component" value="Chromosome"/>
</dbReference>
<feature type="binding site" evidence="5">
    <location>
        <position position="186"/>
    </location>
    <ligand>
        <name>[4Fe-4S] cluster</name>
        <dbReference type="ChEBI" id="CHEBI:49883"/>
    </ligand>
</feature>
<keyword evidence="5" id="KW-0414">Isoprene biosynthesis</keyword>
<comment type="pathway">
    <text evidence="5">Isoprenoid biosynthesis; dimethylallyl diphosphate biosynthesis; dimethylallyl diphosphate from (2E)-4-hydroxy-3-methylbutenyl diphosphate: step 1/1.</text>
</comment>
<feature type="binding site" evidence="5">
    <location>
        <position position="214"/>
    </location>
    <ligand>
        <name>dimethylallyl diphosphate</name>
        <dbReference type="ChEBI" id="CHEBI:57623"/>
    </ligand>
</feature>
<dbReference type="Proteomes" id="UP000198366">
    <property type="component" value="Chromosome I"/>
</dbReference>
<evidence type="ECO:0000313" key="14">
    <source>
        <dbReference type="EMBL" id="RKV31581.1"/>
    </source>
</evidence>
<dbReference type="Proteomes" id="UP000220907">
    <property type="component" value="Unassembled WGS sequence"/>
</dbReference>
<evidence type="ECO:0000313" key="15">
    <source>
        <dbReference type="EMBL" id="RPF68686.1"/>
    </source>
</evidence>
<feature type="binding site" evidence="5">
    <location>
        <position position="36"/>
    </location>
    <ligand>
        <name>(2E)-4-hydroxy-3-methylbut-2-enyl diphosphate</name>
        <dbReference type="ChEBI" id="CHEBI:128753"/>
    </ligand>
</feature>
<feature type="binding site" evidence="5">
    <location>
        <position position="216"/>
    </location>
    <ligand>
        <name>(2E)-4-hydroxy-3-methylbut-2-enyl diphosphate</name>
        <dbReference type="ChEBI" id="CHEBI:128753"/>
    </ligand>
</feature>
<dbReference type="EMBL" id="QBQT01000443">
    <property type="protein sequence ID" value="PUD74324.1"/>
    <property type="molecule type" value="Genomic_DNA"/>
</dbReference>
<keyword evidence="4 5" id="KW-0411">Iron-sulfur</keyword>
<dbReference type="EMBL" id="UGJP01000002">
    <property type="protein sequence ID" value="STR26938.1"/>
    <property type="molecule type" value="Genomic_DNA"/>
</dbReference>
<sequence>MEIKMAKDYGFCFGVKRAIQIAEKNQNSLIFGSLIHNAKEINRLEKNFNVKIEEDPKKIPKNKSVIIRTHGIPKQDLEYLKNKGVKITDATCPYVIKPQQIVESMSKEGYQIVLFGDINHPEVKGVISYATNQALVINSLEELQEKKLQRKVALVSQTTKQTPKLLQIASYLVERCTEVRIFNTICNATSYNQKAALDLSKEVDIMIVVGGKTSSNTKQLLSIAKQHCKDSYLVEDENELELAWFKDKKLCGITAGASTPDWIIENVKQKISTI</sequence>
<dbReference type="EMBL" id="MUOR01000054">
    <property type="protein sequence ID" value="OOP94695.1"/>
    <property type="molecule type" value="Genomic_DNA"/>
</dbReference>
<reference evidence="15" key="10">
    <citation type="submission" date="2018-11" db="EMBL/GenBank/DDBJ databases">
        <authorList>
            <person name="Gutierrez A.J."/>
            <person name="Bravo M."/>
        </authorList>
    </citation>
    <scope>NUCLEOTIDE SEQUENCE</scope>
    <source>
        <strain evidence="15">1057</strain>
    </source>
</reference>
<dbReference type="Proteomes" id="UP000254195">
    <property type="component" value="Unassembled WGS sequence"/>
</dbReference>
<evidence type="ECO:0000313" key="29">
    <source>
        <dbReference type="Proteomes" id="UP000289022"/>
    </source>
</evidence>
<dbReference type="GO" id="GO:0019288">
    <property type="term" value="P:isopentenyl diphosphate biosynthetic process, methylerythritol 4-phosphate pathway"/>
    <property type="evidence" value="ECO:0007669"/>
    <property type="project" value="UniProtKB-UniRule"/>
</dbReference>
<dbReference type="EMBL" id="RJGP01000012">
    <property type="protein sequence ID" value="RVZ43667.1"/>
    <property type="molecule type" value="Genomic_DNA"/>
</dbReference>
<dbReference type="RefSeq" id="WP_000403562.1">
    <property type="nucleotide sequence ID" value="NZ_BSKS01000001.1"/>
</dbReference>
<evidence type="ECO:0000313" key="18">
    <source>
        <dbReference type="EMBL" id="STO82372.1"/>
    </source>
</evidence>
<feature type="binding site" evidence="5">
    <location>
        <position position="70"/>
    </location>
    <ligand>
        <name>(2E)-4-hydroxy-3-methylbut-2-enyl diphosphate</name>
        <dbReference type="ChEBI" id="CHEBI:128753"/>
    </ligand>
</feature>
<evidence type="ECO:0000256" key="4">
    <source>
        <dbReference type="ARBA" id="ARBA00023014"/>
    </source>
</evidence>
<dbReference type="AlphaFoldDB" id="A0A024C9G5"/>
<dbReference type="Proteomes" id="UP000318399">
    <property type="component" value="Unassembled WGS sequence"/>
</dbReference>
<feature type="binding site" evidence="5">
    <location>
        <position position="158"/>
    </location>
    <ligand>
        <name>(2E)-4-hydroxy-3-methylbut-2-enyl diphosphate</name>
        <dbReference type="ChEBI" id="CHEBI:128753"/>
    </ligand>
</feature>
<evidence type="ECO:0000313" key="19">
    <source>
        <dbReference type="EMBL" id="STR26938.1"/>
    </source>
</evidence>
<evidence type="ECO:0000313" key="16">
    <source>
        <dbReference type="EMBL" id="RVZ43667.1"/>
    </source>
</evidence>
<evidence type="ECO:0000313" key="22">
    <source>
        <dbReference type="Proteomes" id="UP000220405"/>
    </source>
</evidence>
<evidence type="ECO:0000256" key="5">
    <source>
        <dbReference type="HAMAP-Rule" id="MF_00191"/>
    </source>
</evidence>
<dbReference type="Pfam" id="PF02401">
    <property type="entry name" value="LYTB"/>
    <property type="match status" value="1"/>
</dbReference>
<feature type="binding site" evidence="5">
    <location>
        <position position="120"/>
    </location>
    <ligand>
        <name>(2E)-4-hydroxy-3-methylbut-2-enyl diphosphate</name>
        <dbReference type="ChEBI" id="CHEBI:128753"/>
    </ligand>
</feature>
<evidence type="ECO:0000256" key="2">
    <source>
        <dbReference type="ARBA" id="ARBA00022723"/>
    </source>
</evidence>
<dbReference type="Proteomes" id="UP000275263">
    <property type="component" value="Unassembled WGS sequence"/>
</dbReference>
<comment type="catalytic activity">
    <reaction evidence="5">
        <text>dimethylallyl diphosphate + 2 oxidized [2Fe-2S]-[ferredoxin] + H2O = (2E)-4-hydroxy-3-methylbut-2-enyl diphosphate + 2 reduced [2Fe-2S]-[ferredoxin] + 2 H(+)</text>
        <dbReference type="Rhea" id="RHEA:24825"/>
        <dbReference type="Rhea" id="RHEA-COMP:10000"/>
        <dbReference type="Rhea" id="RHEA-COMP:10001"/>
        <dbReference type="ChEBI" id="CHEBI:15377"/>
        <dbReference type="ChEBI" id="CHEBI:15378"/>
        <dbReference type="ChEBI" id="CHEBI:33737"/>
        <dbReference type="ChEBI" id="CHEBI:33738"/>
        <dbReference type="ChEBI" id="CHEBI:57623"/>
        <dbReference type="ChEBI" id="CHEBI:128753"/>
        <dbReference type="EC" id="1.17.7.4"/>
    </reaction>
</comment>
<feature type="binding site" evidence="5">
    <location>
        <position position="120"/>
    </location>
    <ligand>
        <name>dimethylallyl diphosphate</name>
        <dbReference type="ChEBI" id="CHEBI:57623"/>
    </ligand>
</feature>
<dbReference type="EMBL" id="MBJH01000008">
    <property type="protein sequence ID" value="PDX39098.1"/>
    <property type="molecule type" value="Genomic_DNA"/>
</dbReference>
<feature type="binding site" evidence="5">
    <location>
        <position position="258"/>
    </location>
    <ligand>
        <name>isopentenyl diphosphate</name>
        <dbReference type="ChEBI" id="CHEBI:128769"/>
    </ligand>
</feature>
<feature type="binding site" evidence="5">
    <location>
        <position position="258"/>
    </location>
    <ligand>
        <name>(2E)-4-hydroxy-3-methylbut-2-enyl diphosphate</name>
        <dbReference type="ChEBI" id="CHEBI:128753"/>
    </ligand>
</feature>
<dbReference type="UniPathway" id="UPA00056">
    <property type="reaction ID" value="UER00097"/>
</dbReference>
<proteinExistence type="inferred from homology"/>
<dbReference type="eggNOG" id="COG0761">
    <property type="taxonomic scope" value="Bacteria"/>
</dbReference>
<dbReference type="EMBL" id="CP011485">
    <property type="protein sequence ID" value="ANH47108.1"/>
    <property type="molecule type" value="Genomic_DNA"/>
</dbReference>
<dbReference type="Gene3D" id="3.40.1010.20">
    <property type="entry name" value="4-hydroxy-3-methylbut-2-enyl diphosphate reductase, catalytic domain"/>
    <property type="match status" value="2"/>
</dbReference>
<evidence type="ECO:0000313" key="6">
    <source>
        <dbReference type="EMBL" id="ANH47108.1"/>
    </source>
</evidence>
<comment type="function">
    <text evidence="5">Catalyzes the conversion of 1-hydroxy-2-methyl-2-(E)-butenyl 4-diphosphate (HMBPP) into a mixture of isopentenyl diphosphate (IPP) and dimethylallyl diphosphate (DMAPP). Acts in the terminal step of the DOXP/MEP pathway for isoprenoid precursor biosynthesis.</text>
</comment>
<evidence type="ECO:0000313" key="12">
    <source>
        <dbReference type="EMBL" id="PDX39098.1"/>
    </source>
</evidence>